<reference evidence="3" key="1">
    <citation type="submission" date="2017-09" db="EMBL/GenBank/DDBJ databases">
        <title>Depth-based differentiation of microbial function through sediment-hosted aquifers and enrichment of novel symbionts in the deep terrestrial subsurface.</title>
        <authorList>
            <person name="Probst A.J."/>
            <person name="Ladd B."/>
            <person name="Jarett J.K."/>
            <person name="Geller-Mcgrath D.E."/>
            <person name="Sieber C.M.K."/>
            <person name="Emerson J.B."/>
            <person name="Anantharaman K."/>
            <person name="Thomas B.C."/>
            <person name="Malmstrom R."/>
            <person name="Stieglmeier M."/>
            <person name="Klingl A."/>
            <person name="Woyke T."/>
            <person name="Ryan C.M."/>
            <person name="Banfield J.F."/>
        </authorList>
    </citation>
    <scope>NUCLEOTIDE SEQUENCE [LARGE SCALE GENOMIC DNA]</scope>
</reference>
<dbReference type="AlphaFoldDB" id="A0A2M6WJU1"/>
<proteinExistence type="predicted"/>
<dbReference type="SMART" id="SM00974">
    <property type="entry name" value="T5orf172"/>
    <property type="match status" value="1"/>
</dbReference>
<evidence type="ECO:0000313" key="2">
    <source>
        <dbReference type="EMBL" id="PIT93014.1"/>
    </source>
</evidence>
<sequence>MKNYLYIITNISMPNICKVGITSDVEKRLRDLNKTSTPTRFQIYERFDLKNAEILEQKILQHFAKQRINRKREFLEVHPERVCDFIFDNKHIAPENESEVKGKFAKIGIKQGDILKFKEGDEIHQNIVAAVGKGNSIIYRGEKTSLSKSAQKVLKDNFDKEWKAVQGTIFWTFKGKTIRELMDENNL</sequence>
<dbReference type="Pfam" id="PF13455">
    <property type="entry name" value="MUG113"/>
    <property type="match status" value="1"/>
</dbReference>
<feature type="domain" description="Bacteriophage T5 Orf172 DNA-binding" evidence="1">
    <location>
        <begin position="11"/>
        <end position="89"/>
    </location>
</feature>
<organism evidence="2 3">
    <name type="scientific">Candidatus Harrisonbacteria bacterium CG10_big_fil_rev_8_21_14_0_10_38_8</name>
    <dbReference type="NCBI Taxonomy" id="1974582"/>
    <lineage>
        <taxon>Bacteria</taxon>
        <taxon>Candidatus Harrisoniibacteriota</taxon>
    </lineage>
</organism>
<dbReference type="Proteomes" id="UP000229112">
    <property type="component" value="Unassembled WGS sequence"/>
</dbReference>
<gene>
    <name evidence="2" type="ORF">COU06_02265</name>
</gene>
<protein>
    <recommendedName>
        <fullName evidence="1">Bacteriophage T5 Orf172 DNA-binding domain-containing protein</fullName>
    </recommendedName>
</protein>
<dbReference type="EMBL" id="PFAY01000019">
    <property type="protein sequence ID" value="PIT93014.1"/>
    <property type="molecule type" value="Genomic_DNA"/>
</dbReference>
<evidence type="ECO:0000313" key="3">
    <source>
        <dbReference type="Proteomes" id="UP000229112"/>
    </source>
</evidence>
<evidence type="ECO:0000259" key="1">
    <source>
        <dbReference type="SMART" id="SM00974"/>
    </source>
</evidence>
<comment type="caution">
    <text evidence="2">The sequence shown here is derived from an EMBL/GenBank/DDBJ whole genome shotgun (WGS) entry which is preliminary data.</text>
</comment>
<dbReference type="InterPro" id="IPR018306">
    <property type="entry name" value="Phage_T5_Orf172_DNA-bd"/>
</dbReference>
<name>A0A2M6WJU1_9BACT</name>
<accession>A0A2M6WJU1</accession>